<protein>
    <submittedName>
        <fullName evidence="1">Uncharacterized protein</fullName>
    </submittedName>
</protein>
<keyword evidence="3" id="KW-1185">Reference proteome</keyword>
<evidence type="ECO:0000313" key="2">
    <source>
        <dbReference type="EMBL" id="CAF3926267.1"/>
    </source>
</evidence>
<dbReference type="EMBL" id="CAJOBC010007265">
    <property type="protein sequence ID" value="CAF3926267.1"/>
    <property type="molecule type" value="Genomic_DNA"/>
</dbReference>
<dbReference type="EMBL" id="CAJNOQ010007265">
    <property type="protein sequence ID" value="CAF1162708.1"/>
    <property type="molecule type" value="Genomic_DNA"/>
</dbReference>
<proteinExistence type="predicted"/>
<dbReference type="OrthoDB" id="10043073at2759"/>
<dbReference type="Proteomes" id="UP000681722">
    <property type="component" value="Unassembled WGS sequence"/>
</dbReference>
<gene>
    <name evidence="1" type="ORF">GPM918_LOCUS21761</name>
    <name evidence="2" type="ORF">SRO942_LOCUS21759</name>
</gene>
<reference evidence="1" key="1">
    <citation type="submission" date="2021-02" db="EMBL/GenBank/DDBJ databases">
        <authorList>
            <person name="Nowell W R."/>
        </authorList>
    </citation>
    <scope>NUCLEOTIDE SEQUENCE</scope>
</reference>
<name>A0A814TNU1_9BILA</name>
<dbReference type="AlphaFoldDB" id="A0A814TNU1"/>
<sequence length="140" mass="16498">MADPLFQDLILNELLDVGALRIKVDEQRGRQADDENFDRMFELEEKAEHDWAGICEYLEFSFFTNNLLASLVADCSYEQVSLRALKQIHRLTTNKIKEITCEQWKKQTSTTIQLVLKQLSRKIEDKGPFDHFFVTIFEYM</sequence>
<evidence type="ECO:0000313" key="1">
    <source>
        <dbReference type="EMBL" id="CAF1162708.1"/>
    </source>
</evidence>
<accession>A0A814TNU1</accession>
<organism evidence="1 3">
    <name type="scientific">Didymodactylos carnosus</name>
    <dbReference type="NCBI Taxonomy" id="1234261"/>
    <lineage>
        <taxon>Eukaryota</taxon>
        <taxon>Metazoa</taxon>
        <taxon>Spiralia</taxon>
        <taxon>Gnathifera</taxon>
        <taxon>Rotifera</taxon>
        <taxon>Eurotatoria</taxon>
        <taxon>Bdelloidea</taxon>
        <taxon>Philodinida</taxon>
        <taxon>Philodinidae</taxon>
        <taxon>Didymodactylos</taxon>
    </lineage>
</organism>
<dbReference type="Proteomes" id="UP000663829">
    <property type="component" value="Unassembled WGS sequence"/>
</dbReference>
<comment type="caution">
    <text evidence="1">The sequence shown here is derived from an EMBL/GenBank/DDBJ whole genome shotgun (WGS) entry which is preliminary data.</text>
</comment>
<evidence type="ECO:0000313" key="3">
    <source>
        <dbReference type="Proteomes" id="UP000663829"/>
    </source>
</evidence>